<feature type="region of interest" description="Disordered" evidence="1">
    <location>
        <begin position="48"/>
        <end position="76"/>
    </location>
</feature>
<dbReference type="InParanoid" id="A0A165EWC9"/>
<keyword evidence="2" id="KW-1133">Transmembrane helix</keyword>
<accession>A0A165EWC9</accession>
<dbReference type="EMBL" id="KV423991">
    <property type="protein sequence ID" value="KZT55658.1"/>
    <property type="molecule type" value="Genomic_DNA"/>
</dbReference>
<feature type="compositionally biased region" description="Polar residues" evidence="1">
    <location>
        <begin position="53"/>
        <end position="63"/>
    </location>
</feature>
<evidence type="ECO:0000256" key="2">
    <source>
        <dbReference type="SAM" id="Phobius"/>
    </source>
</evidence>
<dbReference type="Proteomes" id="UP000076842">
    <property type="component" value="Unassembled WGS sequence"/>
</dbReference>
<keyword evidence="2" id="KW-0472">Membrane</keyword>
<sequence>MPLFDWTNNVAVTHNFWLYWALTLPFTLMVFLAWTLSLWWREQTQREEADTRNAWSRNSSVSDDQPPYTVTVEYRS</sequence>
<gene>
    <name evidence="3" type="ORF">CALCODRAFT_498424</name>
</gene>
<feature type="transmembrane region" description="Helical" evidence="2">
    <location>
        <begin position="16"/>
        <end position="40"/>
    </location>
</feature>
<keyword evidence="2" id="KW-0812">Transmembrane</keyword>
<proteinExistence type="predicted"/>
<reference evidence="3 4" key="1">
    <citation type="journal article" date="2016" name="Mol. Biol. Evol.">
        <title>Comparative Genomics of Early-Diverging Mushroom-Forming Fungi Provides Insights into the Origins of Lignocellulose Decay Capabilities.</title>
        <authorList>
            <person name="Nagy L.G."/>
            <person name="Riley R."/>
            <person name="Tritt A."/>
            <person name="Adam C."/>
            <person name="Daum C."/>
            <person name="Floudas D."/>
            <person name="Sun H."/>
            <person name="Yadav J.S."/>
            <person name="Pangilinan J."/>
            <person name="Larsson K.H."/>
            <person name="Matsuura K."/>
            <person name="Barry K."/>
            <person name="Labutti K."/>
            <person name="Kuo R."/>
            <person name="Ohm R.A."/>
            <person name="Bhattacharya S.S."/>
            <person name="Shirouzu T."/>
            <person name="Yoshinaga Y."/>
            <person name="Martin F.M."/>
            <person name="Grigoriev I.V."/>
            <person name="Hibbett D.S."/>
        </authorList>
    </citation>
    <scope>NUCLEOTIDE SEQUENCE [LARGE SCALE GENOMIC DNA]</scope>
    <source>
        <strain evidence="3 4">HHB12733</strain>
    </source>
</reference>
<keyword evidence="4" id="KW-1185">Reference proteome</keyword>
<evidence type="ECO:0000313" key="4">
    <source>
        <dbReference type="Proteomes" id="UP000076842"/>
    </source>
</evidence>
<dbReference type="OrthoDB" id="2830640at2759"/>
<protein>
    <submittedName>
        <fullName evidence="3">Uncharacterized protein</fullName>
    </submittedName>
</protein>
<organism evidence="3 4">
    <name type="scientific">Calocera cornea HHB12733</name>
    <dbReference type="NCBI Taxonomy" id="1353952"/>
    <lineage>
        <taxon>Eukaryota</taxon>
        <taxon>Fungi</taxon>
        <taxon>Dikarya</taxon>
        <taxon>Basidiomycota</taxon>
        <taxon>Agaricomycotina</taxon>
        <taxon>Dacrymycetes</taxon>
        <taxon>Dacrymycetales</taxon>
        <taxon>Dacrymycetaceae</taxon>
        <taxon>Calocera</taxon>
    </lineage>
</organism>
<name>A0A165EWC9_9BASI</name>
<evidence type="ECO:0000256" key="1">
    <source>
        <dbReference type="SAM" id="MobiDB-lite"/>
    </source>
</evidence>
<dbReference type="AlphaFoldDB" id="A0A165EWC9"/>
<evidence type="ECO:0000313" key="3">
    <source>
        <dbReference type="EMBL" id="KZT55658.1"/>
    </source>
</evidence>